<gene>
    <name evidence="2" type="ORF">LCGC14_3064530</name>
</gene>
<accession>A0A0F8WIH3</accession>
<protein>
    <recommendedName>
        <fullName evidence="1">DUF4031 domain-containing protein</fullName>
    </recommendedName>
</protein>
<feature type="domain" description="DUF4031" evidence="1">
    <location>
        <begin position="215"/>
        <end position="292"/>
    </location>
</feature>
<evidence type="ECO:0000313" key="2">
    <source>
        <dbReference type="EMBL" id="KKK56438.1"/>
    </source>
</evidence>
<reference evidence="2" key="1">
    <citation type="journal article" date="2015" name="Nature">
        <title>Complex archaea that bridge the gap between prokaryotes and eukaryotes.</title>
        <authorList>
            <person name="Spang A."/>
            <person name="Saw J.H."/>
            <person name="Jorgensen S.L."/>
            <person name="Zaremba-Niedzwiedzka K."/>
            <person name="Martijn J."/>
            <person name="Lind A.E."/>
            <person name="van Eijk R."/>
            <person name="Schleper C."/>
            <person name="Guy L."/>
            <person name="Ettema T.J."/>
        </authorList>
    </citation>
    <scope>NUCLEOTIDE SEQUENCE</scope>
</reference>
<dbReference type="AlphaFoldDB" id="A0A0F8WIH3"/>
<feature type="non-terminal residue" evidence="2">
    <location>
        <position position="1"/>
    </location>
</feature>
<proteinExistence type="predicted"/>
<dbReference type="InterPro" id="IPR025109">
    <property type="entry name" value="DUF4031"/>
</dbReference>
<evidence type="ECO:0000259" key="1">
    <source>
        <dbReference type="Pfam" id="PF13223"/>
    </source>
</evidence>
<sequence>ERRGTLFETEGPAHHVPRQRRFCFQGLVIEDLDGWDKFYRCVVEETIRQANERLDRFRVSLGDWLHPQLNWPTEDWQQQLDLFVEHTRYYGLIIEPECVQTLHDLLEARVNGTGAFAALGPYDAQQKRAATDVPIQVAAAVALDQGSGVVPRTLQAQDERRSDGGGSWSQSQEHLELSERVTFVGRVLARGRTVGRQVVYEHPEHGAQRNVEMTVYVDDMRAPFGRMVMCHMIADTSDELHAMARSIGVRRKWCQSEGTSKEHYDICLRKREEAVELGAVEITWTALGRMLRGRSRP</sequence>
<dbReference type="Pfam" id="PF13223">
    <property type="entry name" value="DUF4031"/>
    <property type="match status" value="1"/>
</dbReference>
<comment type="caution">
    <text evidence="2">The sequence shown here is derived from an EMBL/GenBank/DDBJ whole genome shotgun (WGS) entry which is preliminary data.</text>
</comment>
<organism evidence="2">
    <name type="scientific">marine sediment metagenome</name>
    <dbReference type="NCBI Taxonomy" id="412755"/>
    <lineage>
        <taxon>unclassified sequences</taxon>
        <taxon>metagenomes</taxon>
        <taxon>ecological metagenomes</taxon>
    </lineage>
</organism>
<dbReference type="EMBL" id="LAZR01064997">
    <property type="protein sequence ID" value="KKK56438.1"/>
    <property type="molecule type" value="Genomic_DNA"/>
</dbReference>
<name>A0A0F8WIH3_9ZZZZ</name>